<evidence type="ECO:0000256" key="8">
    <source>
        <dbReference type="ARBA" id="ARBA00048283"/>
    </source>
</evidence>
<dbReference type="CTD" id="83451"/>
<dbReference type="PANTHER" id="PTHR46118">
    <property type="entry name" value="PROTEIN ABHD11"/>
    <property type="match status" value="1"/>
</dbReference>
<dbReference type="AlphaFoldDB" id="A0A913ZUC0"/>
<comment type="catalytic activity">
    <reaction evidence="10">
        <text>1-octadecanoyl-2-(9Z-octadecenoyl)-sn-glycerol + H2O = 2-(9Z-octadecenoyl)-glycerol + octadecanoate + H(+)</text>
        <dbReference type="Rhea" id="RHEA:77103"/>
        <dbReference type="ChEBI" id="CHEBI:15377"/>
        <dbReference type="ChEBI" id="CHEBI:15378"/>
        <dbReference type="ChEBI" id="CHEBI:25629"/>
        <dbReference type="ChEBI" id="CHEBI:73990"/>
        <dbReference type="ChEBI" id="CHEBI:75468"/>
    </reaction>
</comment>
<keyword evidence="2" id="KW-0378">Hydrolase</keyword>
<feature type="domain" description="AB hydrolase-1" evidence="12">
    <location>
        <begin position="59"/>
        <end position="165"/>
    </location>
</feature>
<keyword evidence="14" id="KW-1185">Reference proteome</keyword>
<dbReference type="GO" id="GO:0052689">
    <property type="term" value="F:carboxylic ester hydrolase activity"/>
    <property type="evidence" value="ECO:0007669"/>
    <property type="project" value="TreeGrafter"/>
</dbReference>
<comment type="catalytic activity">
    <reaction evidence="8">
        <text>1-octadecanoyl-2-(4Z,7Z,10Z,13Z,16Z,19Z-docosahexaenoyl)-sn-glycerol + H2O = 2-(4Z,7Z,10Z,13Z,16Z,19Z-docosahexaenoyl)-glycerol + octadecanoate + H(+)</text>
        <dbReference type="Rhea" id="RHEA:77107"/>
        <dbReference type="ChEBI" id="CHEBI:15377"/>
        <dbReference type="ChEBI" id="CHEBI:15378"/>
        <dbReference type="ChEBI" id="CHEBI:25629"/>
        <dbReference type="ChEBI" id="CHEBI:77129"/>
        <dbReference type="ChEBI" id="CHEBI:186738"/>
    </reaction>
</comment>
<protein>
    <recommendedName>
        <fullName evidence="7">sn-1-specific diacylglycerol lipase ABHD11</fullName>
        <ecNumber evidence="3">3.1.1.116</ecNumber>
    </recommendedName>
    <alternativeName>
        <fullName evidence="4">Alpha/beta hydrolase domain-containing protein 11</fullName>
    </alternativeName>
</protein>
<evidence type="ECO:0000256" key="9">
    <source>
        <dbReference type="ARBA" id="ARBA00048504"/>
    </source>
</evidence>
<dbReference type="GO" id="GO:0005739">
    <property type="term" value="C:mitochondrion"/>
    <property type="evidence" value="ECO:0007669"/>
    <property type="project" value="TreeGrafter"/>
</dbReference>
<evidence type="ECO:0000256" key="4">
    <source>
        <dbReference type="ARBA" id="ARBA00042703"/>
    </source>
</evidence>
<evidence type="ECO:0000256" key="10">
    <source>
        <dbReference type="ARBA" id="ARBA00048513"/>
    </source>
</evidence>
<evidence type="ECO:0000256" key="5">
    <source>
        <dbReference type="ARBA" id="ARBA00043667"/>
    </source>
</evidence>
<dbReference type="EC" id="3.1.1.116" evidence="3"/>
<dbReference type="InterPro" id="IPR000073">
    <property type="entry name" value="AB_hydrolase_1"/>
</dbReference>
<dbReference type="PANTHER" id="PTHR46118:SF4">
    <property type="entry name" value="PROTEIN ABHD11"/>
    <property type="match status" value="1"/>
</dbReference>
<evidence type="ECO:0000256" key="11">
    <source>
        <dbReference type="ARBA" id="ARBA00048919"/>
    </source>
</evidence>
<evidence type="ECO:0000313" key="14">
    <source>
        <dbReference type="Proteomes" id="UP000887568"/>
    </source>
</evidence>
<comment type="catalytic activity">
    <reaction evidence="11">
        <text>1-octadecanoyl-2-(5Z,8Z,11Z,14Z-eicosatetraenoyl)-sn-glycerol + H2O = 2-(5Z,8Z,11Z,14Z-eicosatetraenoyl)-glycerol + octadecanoate + H(+)</text>
        <dbReference type="Rhea" id="RHEA:38507"/>
        <dbReference type="ChEBI" id="CHEBI:15377"/>
        <dbReference type="ChEBI" id="CHEBI:15378"/>
        <dbReference type="ChEBI" id="CHEBI:25629"/>
        <dbReference type="ChEBI" id="CHEBI:52392"/>
        <dbReference type="ChEBI" id="CHEBI:75728"/>
    </reaction>
</comment>
<evidence type="ECO:0000259" key="12">
    <source>
        <dbReference type="Pfam" id="PF00561"/>
    </source>
</evidence>
<proteinExistence type="inferred from homology"/>
<comment type="similarity">
    <text evidence="1">Belongs to the AB hydrolase superfamily.</text>
</comment>
<dbReference type="Proteomes" id="UP000887568">
    <property type="component" value="Unplaced"/>
</dbReference>
<evidence type="ECO:0000256" key="2">
    <source>
        <dbReference type="ARBA" id="ARBA00022801"/>
    </source>
</evidence>
<dbReference type="GeneID" id="119727018"/>
<dbReference type="Pfam" id="PF00561">
    <property type="entry name" value="Abhydrolase_1"/>
    <property type="match status" value="1"/>
</dbReference>
<comment type="catalytic activity">
    <reaction evidence="9">
        <text>1,2-didecanoylglycerol + H2O = decanoylglycerol + decanoate + H(+)</text>
        <dbReference type="Rhea" id="RHEA:48596"/>
        <dbReference type="ChEBI" id="CHEBI:11152"/>
        <dbReference type="ChEBI" id="CHEBI:15377"/>
        <dbReference type="ChEBI" id="CHEBI:15378"/>
        <dbReference type="ChEBI" id="CHEBI:27689"/>
        <dbReference type="ChEBI" id="CHEBI:90605"/>
    </reaction>
</comment>
<dbReference type="OrthoDB" id="8119704at2759"/>
<dbReference type="SUPFAM" id="SSF53474">
    <property type="entry name" value="alpha/beta-Hydrolases"/>
    <property type="match status" value="1"/>
</dbReference>
<accession>A0A913ZUC0</accession>
<evidence type="ECO:0000256" key="7">
    <source>
        <dbReference type="ARBA" id="ARBA00044064"/>
    </source>
</evidence>
<sequence length="309" mass="34206">MGGVMKCLLLGKFGNPWNYPSPFCHGRRLFSRSARTCEKRAVKLAYNVVGPASLTDNSPVVILHGLFGSKSNWATFAKKIHRETQRTIFTVDVRNHGNSEHGDGMGTEAMRDDLLMLMRNELRLDRCILIGHSLGGRIAMVTALSKPHLIDKLVVVDVSPVPTGSAFQIPEFIAAMKAVEFDQSVSLAQNRKNAGKQLQAVIKDVGLLQFILTNVTERDGVCQWRLNLDGLEAGIPDLHADLPTFNNTYDGPVVFIRGSRSNYIRMDHLPAMKKLFPTATIATVEGAGHFVHSEKPREFLETVAPFLRS</sequence>
<evidence type="ECO:0000256" key="1">
    <source>
        <dbReference type="ARBA" id="ARBA00008645"/>
    </source>
</evidence>
<dbReference type="Gene3D" id="3.40.50.1820">
    <property type="entry name" value="alpha/beta hydrolase"/>
    <property type="match status" value="1"/>
</dbReference>
<name>A0A913ZUC0_PATMI</name>
<evidence type="ECO:0000256" key="3">
    <source>
        <dbReference type="ARBA" id="ARBA00026104"/>
    </source>
</evidence>
<evidence type="ECO:0000313" key="13">
    <source>
        <dbReference type="EnsemblMetazoa" id="XP_038054830.1"/>
    </source>
</evidence>
<dbReference type="OMA" id="FLGMSDN"/>
<dbReference type="EnsemblMetazoa" id="XM_038198902.1">
    <property type="protein sequence ID" value="XP_038054830.1"/>
    <property type="gene ID" value="LOC119727018"/>
</dbReference>
<dbReference type="InterPro" id="IPR029058">
    <property type="entry name" value="AB_hydrolase_fold"/>
</dbReference>
<organism evidence="13 14">
    <name type="scientific">Patiria miniata</name>
    <name type="common">Bat star</name>
    <name type="synonym">Asterina miniata</name>
    <dbReference type="NCBI Taxonomy" id="46514"/>
    <lineage>
        <taxon>Eukaryota</taxon>
        <taxon>Metazoa</taxon>
        <taxon>Echinodermata</taxon>
        <taxon>Eleutherozoa</taxon>
        <taxon>Asterozoa</taxon>
        <taxon>Asteroidea</taxon>
        <taxon>Valvatacea</taxon>
        <taxon>Valvatida</taxon>
        <taxon>Asterinidae</taxon>
        <taxon>Patiria</taxon>
    </lineage>
</organism>
<comment type="catalytic activity">
    <reaction evidence="6">
        <text>a 1,3-diacyl-sn-glycerol + H2O = a 1-acyl-sn-glycerol + a fatty acid + H(+)</text>
        <dbReference type="Rhea" id="RHEA:38503"/>
        <dbReference type="ChEBI" id="CHEBI:15377"/>
        <dbReference type="ChEBI" id="CHEBI:15378"/>
        <dbReference type="ChEBI" id="CHEBI:28868"/>
        <dbReference type="ChEBI" id="CHEBI:64683"/>
        <dbReference type="ChEBI" id="CHEBI:77272"/>
    </reaction>
</comment>
<comment type="catalytic activity">
    <reaction evidence="5">
        <text>a 1,2-diacyl-sn-glycerol + H2O = a 2-acylglycerol + a fatty acid + H(+)</text>
        <dbReference type="Rhea" id="RHEA:33275"/>
        <dbReference type="ChEBI" id="CHEBI:15377"/>
        <dbReference type="ChEBI" id="CHEBI:15378"/>
        <dbReference type="ChEBI" id="CHEBI:17389"/>
        <dbReference type="ChEBI" id="CHEBI:17815"/>
        <dbReference type="ChEBI" id="CHEBI:28868"/>
        <dbReference type="EC" id="3.1.1.116"/>
    </reaction>
</comment>
<evidence type="ECO:0000256" key="6">
    <source>
        <dbReference type="ARBA" id="ARBA00043742"/>
    </source>
</evidence>
<reference evidence="13" key="1">
    <citation type="submission" date="2022-11" db="UniProtKB">
        <authorList>
            <consortium name="EnsemblMetazoa"/>
        </authorList>
    </citation>
    <scope>IDENTIFICATION</scope>
</reference>
<dbReference type="RefSeq" id="XP_038054830.1">
    <property type="nucleotide sequence ID" value="XM_038198902.1"/>
</dbReference>